<evidence type="ECO:0000256" key="1">
    <source>
        <dbReference type="ARBA" id="ARBA00022737"/>
    </source>
</evidence>
<evidence type="ECO:0000313" key="5">
    <source>
        <dbReference type="Proteomes" id="UP001276659"/>
    </source>
</evidence>
<feature type="repeat" description="ANK" evidence="3">
    <location>
        <begin position="460"/>
        <end position="492"/>
    </location>
</feature>
<keyword evidence="1" id="KW-0677">Repeat</keyword>
<gene>
    <name evidence="4" type="ORF">OEA41_006106</name>
</gene>
<comment type="caution">
    <text evidence="4">The sequence shown here is derived from an EMBL/GenBank/DDBJ whole genome shotgun (WGS) entry which is preliminary data.</text>
</comment>
<dbReference type="PANTHER" id="PTHR24198">
    <property type="entry name" value="ANKYRIN REPEAT AND PROTEIN KINASE DOMAIN-CONTAINING PROTEIN"/>
    <property type="match status" value="1"/>
</dbReference>
<accession>A0AAE0DKB1</accession>
<evidence type="ECO:0000313" key="4">
    <source>
        <dbReference type="EMBL" id="KAK3172781.1"/>
    </source>
</evidence>
<dbReference type="Proteomes" id="UP001276659">
    <property type="component" value="Unassembled WGS sequence"/>
</dbReference>
<dbReference type="PROSITE" id="PS50088">
    <property type="entry name" value="ANK_REPEAT"/>
    <property type="match status" value="4"/>
</dbReference>
<dbReference type="InterPro" id="IPR036770">
    <property type="entry name" value="Ankyrin_rpt-contain_sf"/>
</dbReference>
<organism evidence="4 5">
    <name type="scientific">Lepraria neglecta</name>
    <dbReference type="NCBI Taxonomy" id="209136"/>
    <lineage>
        <taxon>Eukaryota</taxon>
        <taxon>Fungi</taxon>
        <taxon>Dikarya</taxon>
        <taxon>Ascomycota</taxon>
        <taxon>Pezizomycotina</taxon>
        <taxon>Lecanoromycetes</taxon>
        <taxon>OSLEUM clade</taxon>
        <taxon>Lecanoromycetidae</taxon>
        <taxon>Lecanorales</taxon>
        <taxon>Lecanorineae</taxon>
        <taxon>Stereocaulaceae</taxon>
        <taxon>Lepraria</taxon>
    </lineage>
</organism>
<reference evidence="4" key="1">
    <citation type="submission" date="2022-11" db="EMBL/GenBank/DDBJ databases">
        <title>Chromosomal genome sequence assembly and mating type (MAT) locus characterization of the leprose asexual lichenized fungus Lepraria neglecta (Nyl.) Erichsen.</title>
        <authorList>
            <person name="Allen J.L."/>
            <person name="Pfeffer B."/>
        </authorList>
    </citation>
    <scope>NUCLEOTIDE SEQUENCE</scope>
    <source>
        <strain evidence="4">Allen 5258</strain>
    </source>
</reference>
<feature type="repeat" description="ANK" evidence="3">
    <location>
        <begin position="493"/>
        <end position="529"/>
    </location>
</feature>
<protein>
    <recommendedName>
        <fullName evidence="6">Ankyrin</fullName>
    </recommendedName>
</protein>
<dbReference type="Pfam" id="PF12796">
    <property type="entry name" value="Ank_2"/>
    <property type="match status" value="1"/>
</dbReference>
<dbReference type="EMBL" id="JASNWA010000007">
    <property type="protein sequence ID" value="KAK3172781.1"/>
    <property type="molecule type" value="Genomic_DNA"/>
</dbReference>
<proteinExistence type="predicted"/>
<evidence type="ECO:0008006" key="6">
    <source>
        <dbReference type="Google" id="ProtNLM"/>
    </source>
</evidence>
<sequence>MESQNAADIALYVHNALKDRNAKTYDFDLEDEIVRKANGVFLWVILVIHRLWNAADYEQTSKEKMHILKQIPSELDGMFSLILDTVEEKHRHETLLFFQWILLASHPLALKEFRYAIAFSSERPPSSIKSLKESDIFVQGDKALASLIRDRSGGLLEVTQAFIDNTVQFIHESVRDFLISGTGLGILGLTGRDDFARGGHEHLKRACIAFLKIDELRTVPSVRLRGSSIHKLISKISNASSRLESLQDQGKSNDFRTAQAALSKPFARYAIQNWIFHAYSAELAKKSQASLLHWARLRSFERWITLADTNERANLGVWMREATDLQSKEILFHIACEMGLHTCIAPLIENGVDPLCKVRDEARGPLVAAANGHDAVILELLDHGLAVETVWSCAVRNVLHEAVFAGHLQVVRLLIRHGIDLELWTGGGETALYVATSRNDESIVRALLDAGAMVNGRTSDGSTPLHSAADQGTADMVEALIDAGAEINARSAAGLTPLQLAARRNWVPGCDQVISVLIEAGADLDGQSEEMLRMKWLSMDEIELSTPSDHSGD</sequence>
<feature type="repeat" description="ANK" evidence="3">
    <location>
        <begin position="427"/>
        <end position="459"/>
    </location>
</feature>
<dbReference type="PANTHER" id="PTHR24198:SF165">
    <property type="entry name" value="ANKYRIN REPEAT-CONTAINING PROTEIN-RELATED"/>
    <property type="match status" value="1"/>
</dbReference>
<dbReference type="SMART" id="SM00248">
    <property type="entry name" value="ANK"/>
    <property type="match status" value="5"/>
</dbReference>
<keyword evidence="2 3" id="KW-0040">ANK repeat</keyword>
<dbReference type="PROSITE" id="PS50297">
    <property type="entry name" value="ANK_REP_REGION"/>
    <property type="match status" value="4"/>
</dbReference>
<evidence type="ECO:0000256" key="3">
    <source>
        <dbReference type="PROSITE-ProRule" id="PRU00023"/>
    </source>
</evidence>
<keyword evidence="5" id="KW-1185">Reference proteome</keyword>
<feature type="repeat" description="ANK" evidence="3">
    <location>
        <begin position="394"/>
        <end position="426"/>
    </location>
</feature>
<evidence type="ECO:0000256" key="2">
    <source>
        <dbReference type="ARBA" id="ARBA00023043"/>
    </source>
</evidence>
<dbReference type="AlphaFoldDB" id="A0AAE0DKB1"/>
<dbReference type="SUPFAM" id="SSF48403">
    <property type="entry name" value="Ankyrin repeat"/>
    <property type="match status" value="1"/>
</dbReference>
<name>A0AAE0DKB1_9LECA</name>
<dbReference type="Gene3D" id="1.25.40.20">
    <property type="entry name" value="Ankyrin repeat-containing domain"/>
    <property type="match status" value="1"/>
</dbReference>
<dbReference type="InterPro" id="IPR002110">
    <property type="entry name" value="Ankyrin_rpt"/>
</dbReference>
<dbReference type="PRINTS" id="PR01415">
    <property type="entry name" value="ANKYRIN"/>
</dbReference>